<dbReference type="Gene3D" id="2.60.40.10">
    <property type="entry name" value="Immunoglobulins"/>
    <property type="match status" value="1"/>
</dbReference>
<dbReference type="GeneTree" id="ENSGT00940000153073"/>
<dbReference type="GO" id="GO:0002250">
    <property type="term" value="P:adaptive immune response"/>
    <property type="evidence" value="ECO:0007669"/>
    <property type="project" value="UniProtKB-KW"/>
</dbReference>
<dbReference type="Proteomes" id="UP000008912">
    <property type="component" value="Unassembled WGS sequence"/>
</dbReference>
<sequence>MLRSPQCVPCSAMLLLLISVLDVIFAPRGTGAQSVTQPDAHVTVSEGSPLELRCNYSYSGTPYLYWYVQYPSQGLQLLLRYFSGDTLVKGIRGFEAEFRKAETSFHLRKPSAHGSNTAKYFCAASDTVSGTAGGAEHKPPETLGLFVTQELRRLFQALFFSEGK</sequence>
<evidence type="ECO:0000313" key="9">
    <source>
        <dbReference type="Proteomes" id="UP000008912"/>
    </source>
</evidence>
<feature type="domain" description="Ig-like" evidence="7">
    <location>
        <begin position="27"/>
        <end position="141"/>
    </location>
</feature>
<dbReference type="SMART" id="SM00409">
    <property type="entry name" value="IG"/>
    <property type="match status" value="1"/>
</dbReference>
<feature type="chain" id="PRO_5030170800" description="Ig-like domain-containing protein" evidence="6">
    <location>
        <begin position="33"/>
        <end position="164"/>
    </location>
</feature>
<dbReference type="PANTHER" id="PTHR19367">
    <property type="entry name" value="T-CELL RECEPTOR ALPHA CHAIN V REGION"/>
    <property type="match status" value="1"/>
</dbReference>
<evidence type="ECO:0000256" key="6">
    <source>
        <dbReference type="SAM" id="SignalP"/>
    </source>
</evidence>
<dbReference type="HOGENOM" id="CLU_077975_8_0_1"/>
<protein>
    <recommendedName>
        <fullName evidence="7">Ig-like domain-containing protein</fullName>
    </recommendedName>
</protein>
<keyword evidence="2" id="KW-1064">Adaptive immunity</keyword>
<proteinExistence type="predicted"/>
<evidence type="ECO:0000256" key="4">
    <source>
        <dbReference type="ARBA" id="ARBA00023319"/>
    </source>
</evidence>
<dbReference type="Ensembl" id="ENSAMET00000006152.2">
    <property type="protein sequence ID" value="ENSAMEP00000005907.2"/>
    <property type="gene ID" value="ENSAMEG00000005603.2"/>
</dbReference>
<dbReference type="GO" id="GO:0042101">
    <property type="term" value="C:T cell receptor complex"/>
    <property type="evidence" value="ECO:0007669"/>
    <property type="project" value="UniProtKB-KW"/>
</dbReference>
<organism evidence="8 9">
    <name type="scientific">Ailuropoda melanoleuca</name>
    <name type="common">Giant panda</name>
    <dbReference type="NCBI Taxonomy" id="9646"/>
    <lineage>
        <taxon>Eukaryota</taxon>
        <taxon>Metazoa</taxon>
        <taxon>Chordata</taxon>
        <taxon>Craniata</taxon>
        <taxon>Vertebrata</taxon>
        <taxon>Euteleostomi</taxon>
        <taxon>Mammalia</taxon>
        <taxon>Eutheria</taxon>
        <taxon>Laurasiatheria</taxon>
        <taxon>Carnivora</taxon>
        <taxon>Caniformia</taxon>
        <taxon>Ursidae</taxon>
        <taxon>Ailuropoda</taxon>
    </lineage>
</organism>
<dbReference type="InterPro" id="IPR036179">
    <property type="entry name" value="Ig-like_dom_sf"/>
</dbReference>
<reference evidence="8" key="3">
    <citation type="submission" date="2025-09" db="UniProtKB">
        <authorList>
            <consortium name="Ensembl"/>
        </authorList>
    </citation>
    <scope>IDENTIFICATION</scope>
</reference>
<keyword evidence="5" id="KW-0391">Immunity</keyword>
<keyword evidence="4" id="KW-0393">Immunoglobulin domain</keyword>
<dbReference type="Pfam" id="PF07686">
    <property type="entry name" value="V-set"/>
    <property type="match status" value="1"/>
</dbReference>
<evidence type="ECO:0000256" key="2">
    <source>
        <dbReference type="ARBA" id="ARBA00023130"/>
    </source>
</evidence>
<evidence type="ECO:0000256" key="5">
    <source>
        <dbReference type="ARBA" id="ARBA00043266"/>
    </source>
</evidence>
<dbReference type="STRING" id="9646.ENSAMEP00000005907"/>
<dbReference type="InterPro" id="IPR051287">
    <property type="entry name" value="TCR_variable_region"/>
</dbReference>
<accession>G1LG68</accession>
<keyword evidence="9" id="KW-1185">Reference proteome</keyword>
<evidence type="ECO:0000256" key="1">
    <source>
        <dbReference type="ARBA" id="ARBA00022729"/>
    </source>
</evidence>
<keyword evidence="5" id="KW-1279">T cell receptor</keyword>
<dbReference type="InterPro" id="IPR003599">
    <property type="entry name" value="Ig_sub"/>
</dbReference>
<dbReference type="AlphaFoldDB" id="G1LG68"/>
<dbReference type="eggNOG" id="ENOG502S9QH">
    <property type="taxonomic scope" value="Eukaryota"/>
</dbReference>
<evidence type="ECO:0000256" key="3">
    <source>
        <dbReference type="ARBA" id="ARBA00023170"/>
    </source>
</evidence>
<name>G1LG68_AILME</name>
<feature type="signal peptide" evidence="6">
    <location>
        <begin position="1"/>
        <end position="32"/>
    </location>
</feature>
<evidence type="ECO:0000313" key="8">
    <source>
        <dbReference type="Ensembl" id="ENSAMEP00000005907.2"/>
    </source>
</evidence>
<keyword evidence="1 6" id="KW-0732">Signal</keyword>
<dbReference type="SUPFAM" id="SSF48726">
    <property type="entry name" value="Immunoglobulin"/>
    <property type="match status" value="1"/>
</dbReference>
<reference evidence="8" key="2">
    <citation type="submission" date="2025-08" db="UniProtKB">
        <authorList>
            <consortium name="Ensembl"/>
        </authorList>
    </citation>
    <scope>IDENTIFICATION</scope>
</reference>
<reference evidence="8 9" key="1">
    <citation type="journal article" date="2010" name="Nature">
        <title>The sequence and de novo assembly of the giant panda genome.</title>
        <authorList>
            <person name="Li R."/>
            <person name="Fan W."/>
            <person name="Tian G."/>
            <person name="Zhu H."/>
            <person name="He L."/>
            <person name="Cai J."/>
            <person name="Huang Q."/>
            <person name="Cai Q."/>
            <person name="Li B."/>
            <person name="Bai Y."/>
            <person name="Zhang Z."/>
            <person name="Zhang Y."/>
            <person name="Wang W."/>
            <person name="Li J."/>
            <person name="Wei F."/>
            <person name="Li H."/>
            <person name="Jian M."/>
            <person name="Li J."/>
            <person name="Zhang Z."/>
            <person name="Nielsen R."/>
            <person name="Li D."/>
            <person name="Gu W."/>
            <person name="Yang Z."/>
            <person name="Xuan Z."/>
            <person name="Ryder O.A."/>
            <person name="Leung F.C."/>
            <person name="Zhou Y."/>
            <person name="Cao J."/>
            <person name="Sun X."/>
            <person name="Fu Y."/>
            <person name="Fang X."/>
            <person name="Guo X."/>
            <person name="Wang B."/>
            <person name="Hou R."/>
            <person name="Shen F."/>
            <person name="Mu B."/>
            <person name="Ni P."/>
            <person name="Lin R."/>
            <person name="Qian W."/>
            <person name="Wang G."/>
            <person name="Yu C."/>
            <person name="Nie W."/>
            <person name="Wang J."/>
            <person name="Wu Z."/>
            <person name="Liang H."/>
            <person name="Min J."/>
            <person name="Wu Q."/>
            <person name="Cheng S."/>
            <person name="Ruan J."/>
            <person name="Wang M."/>
            <person name="Shi Z."/>
            <person name="Wen M."/>
            <person name="Liu B."/>
            <person name="Ren X."/>
            <person name="Zheng H."/>
            <person name="Dong D."/>
            <person name="Cook K."/>
            <person name="Shan G."/>
            <person name="Zhang H."/>
            <person name="Kosiol C."/>
            <person name="Xie X."/>
            <person name="Lu Z."/>
            <person name="Zheng H."/>
            <person name="Li Y."/>
            <person name="Steiner C.C."/>
            <person name="Lam T.T."/>
            <person name="Lin S."/>
            <person name="Zhang Q."/>
            <person name="Li G."/>
            <person name="Tian J."/>
            <person name="Gong T."/>
            <person name="Liu H."/>
            <person name="Zhang D."/>
            <person name="Fang L."/>
            <person name="Ye C."/>
            <person name="Zhang J."/>
            <person name="Hu W."/>
            <person name="Xu A."/>
            <person name="Ren Y."/>
            <person name="Zhang G."/>
            <person name="Bruford M.W."/>
            <person name="Li Q."/>
            <person name="Ma L."/>
            <person name="Guo Y."/>
            <person name="An N."/>
            <person name="Hu Y."/>
            <person name="Zheng Y."/>
            <person name="Shi Y."/>
            <person name="Li Z."/>
            <person name="Liu Q."/>
            <person name="Chen Y."/>
            <person name="Zhao J."/>
            <person name="Qu N."/>
            <person name="Zhao S."/>
            <person name="Tian F."/>
            <person name="Wang X."/>
            <person name="Wang H."/>
            <person name="Xu L."/>
            <person name="Liu X."/>
            <person name="Vinar T."/>
            <person name="Wang Y."/>
            <person name="Lam T.W."/>
            <person name="Yiu S.M."/>
            <person name="Liu S."/>
            <person name="Zhang H."/>
            <person name="Li D."/>
            <person name="Huang Y."/>
            <person name="Wang X."/>
            <person name="Yang G."/>
            <person name="Jiang Z."/>
            <person name="Wang J."/>
            <person name="Qin N."/>
            <person name="Li L."/>
            <person name="Li J."/>
            <person name="Bolund L."/>
            <person name="Kristiansen K."/>
            <person name="Wong G.K."/>
            <person name="Olson M."/>
            <person name="Zhang X."/>
            <person name="Li S."/>
            <person name="Yang H."/>
            <person name="Wang J."/>
            <person name="Wang J."/>
        </authorList>
    </citation>
    <scope>NUCLEOTIDE SEQUENCE [LARGE SCALE GENOMIC DNA]</scope>
</reference>
<evidence type="ECO:0000259" key="7">
    <source>
        <dbReference type="PROSITE" id="PS50835"/>
    </source>
</evidence>
<keyword evidence="3" id="KW-0675">Receptor</keyword>
<dbReference type="PROSITE" id="PS50835">
    <property type="entry name" value="IG_LIKE"/>
    <property type="match status" value="1"/>
</dbReference>
<dbReference type="InParanoid" id="G1LG68"/>
<dbReference type="InterPro" id="IPR013783">
    <property type="entry name" value="Ig-like_fold"/>
</dbReference>
<dbReference type="PANTHER" id="PTHR19367:SF8">
    <property type="entry name" value="T CELL RECEPTOR ALPHA VARIABLE 3"/>
    <property type="match status" value="1"/>
</dbReference>
<dbReference type="InterPro" id="IPR007110">
    <property type="entry name" value="Ig-like_dom"/>
</dbReference>
<dbReference type="InterPro" id="IPR013106">
    <property type="entry name" value="Ig_V-set"/>
</dbReference>